<keyword evidence="9 13" id="KW-1133">Transmembrane helix</keyword>
<evidence type="ECO:0000256" key="7">
    <source>
        <dbReference type="ARBA" id="ARBA00022847"/>
    </source>
</evidence>
<dbReference type="GO" id="GO:0015293">
    <property type="term" value="F:symporter activity"/>
    <property type="evidence" value="ECO:0007669"/>
    <property type="project" value="UniProtKB-KW"/>
</dbReference>
<evidence type="ECO:0000256" key="11">
    <source>
        <dbReference type="ARBA" id="ARBA00023294"/>
    </source>
</evidence>
<dbReference type="GO" id="GO:0005886">
    <property type="term" value="C:plasma membrane"/>
    <property type="evidence" value="ECO:0007669"/>
    <property type="project" value="UniProtKB-SubCell"/>
</dbReference>
<keyword evidence="7" id="KW-0769">Symport</keyword>
<keyword evidence="5" id="KW-1003">Cell membrane</keyword>
<comment type="caution">
    <text evidence="15">The sequence shown here is derived from an EMBL/GenBank/DDBJ whole genome shotgun (WGS) entry which is preliminary data.</text>
</comment>
<feature type="transmembrane region" description="Helical" evidence="13">
    <location>
        <begin position="107"/>
        <end position="126"/>
    </location>
</feature>
<evidence type="ECO:0000259" key="14">
    <source>
        <dbReference type="Pfam" id="PF01490"/>
    </source>
</evidence>
<evidence type="ECO:0000256" key="1">
    <source>
        <dbReference type="ARBA" id="ARBA00004127"/>
    </source>
</evidence>
<protein>
    <recommendedName>
        <fullName evidence="14">Amino acid transporter transmembrane domain-containing protein</fullName>
    </recommendedName>
</protein>
<evidence type="ECO:0000256" key="12">
    <source>
        <dbReference type="ARBA" id="ARBA00045588"/>
    </source>
</evidence>
<feature type="transmembrane region" description="Helical" evidence="13">
    <location>
        <begin position="71"/>
        <end position="95"/>
    </location>
</feature>
<feature type="transmembrane region" description="Helical" evidence="13">
    <location>
        <begin position="163"/>
        <end position="183"/>
    </location>
</feature>
<name>A0AAN9I1K6_CLITE</name>
<reference evidence="15 16" key="1">
    <citation type="submission" date="2024-01" db="EMBL/GenBank/DDBJ databases">
        <title>The genomes of 5 underutilized Papilionoideae crops provide insights into root nodulation and disease resistance.</title>
        <authorList>
            <person name="Yuan L."/>
        </authorList>
    </citation>
    <scope>NUCLEOTIDE SEQUENCE [LARGE SCALE GENOMIC DNA]</scope>
    <source>
        <strain evidence="15">LY-2023</strain>
        <tissue evidence="15">Leaf</tissue>
    </source>
</reference>
<feature type="transmembrane region" description="Helical" evidence="13">
    <location>
        <begin position="426"/>
        <end position="451"/>
    </location>
</feature>
<keyword evidence="4" id="KW-0813">Transport</keyword>
<dbReference type="EMBL" id="JAYKXN010000008">
    <property type="protein sequence ID" value="KAK7264083.1"/>
    <property type="molecule type" value="Genomic_DNA"/>
</dbReference>
<gene>
    <name evidence="15" type="ORF">RJT34_31686</name>
</gene>
<evidence type="ECO:0000256" key="5">
    <source>
        <dbReference type="ARBA" id="ARBA00022475"/>
    </source>
</evidence>
<evidence type="ECO:0000313" key="16">
    <source>
        <dbReference type="Proteomes" id="UP001359559"/>
    </source>
</evidence>
<dbReference type="GO" id="GO:0009734">
    <property type="term" value="P:auxin-activated signaling pathway"/>
    <property type="evidence" value="ECO:0007669"/>
    <property type="project" value="UniProtKB-KW"/>
</dbReference>
<evidence type="ECO:0000256" key="4">
    <source>
        <dbReference type="ARBA" id="ARBA00022448"/>
    </source>
</evidence>
<organism evidence="15 16">
    <name type="scientific">Clitoria ternatea</name>
    <name type="common">Butterfly pea</name>
    <dbReference type="NCBI Taxonomy" id="43366"/>
    <lineage>
        <taxon>Eukaryota</taxon>
        <taxon>Viridiplantae</taxon>
        <taxon>Streptophyta</taxon>
        <taxon>Embryophyta</taxon>
        <taxon>Tracheophyta</taxon>
        <taxon>Spermatophyta</taxon>
        <taxon>Magnoliopsida</taxon>
        <taxon>eudicotyledons</taxon>
        <taxon>Gunneridae</taxon>
        <taxon>Pentapetalae</taxon>
        <taxon>rosids</taxon>
        <taxon>fabids</taxon>
        <taxon>Fabales</taxon>
        <taxon>Fabaceae</taxon>
        <taxon>Papilionoideae</taxon>
        <taxon>50 kb inversion clade</taxon>
        <taxon>NPAAA clade</taxon>
        <taxon>indigoferoid/millettioid clade</taxon>
        <taxon>Phaseoleae</taxon>
        <taxon>Clitoria</taxon>
    </lineage>
</organism>
<dbReference type="AlphaFoldDB" id="A0AAN9I1K6"/>
<proteinExistence type="inferred from homology"/>
<accession>A0AAN9I1K6</accession>
<keyword evidence="16" id="KW-1185">Reference proteome</keyword>
<evidence type="ECO:0000313" key="15">
    <source>
        <dbReference type="EMBL" id="KAK7264083.1"/>
    </source>
</evidence>
<feature type="transmembrane region" description="Helical" evidence="13">
    <location>
        <begin position="395"/>
        <end position="414"/>
    </location>
</feature>
<comment type="subcellular location">
    <subcellularLocation>
        <location evidence="2">Cell membrane</location>
    </subcellularLocation>
    <subcellularLocation>
        <location evidence="1">Endomembrane system</location>
        <topology evidence="1">Multi-pass membrane protein</topology>
    </subcellularLocation>
</comment>
<dbReference type="GO" id="GO:0012505">
    <property type="term" value="C:endomembrane system"/>
    <property type="evidence" value="ECO:0007669"/>
    <property type="project" value="UniProtKB-SubCell"/>
</dbReference>
<feature type="transmembrane region" description="Helical" evidence="13">
    <location>
        <begin position="277"/>
        <end position="300"/>
    </location>
</feature>
<keyword evidence="8" id="KW-0029">Amino-acid transport</keyword>
<feature type="transmembrane region" description="Helical" evidence="13">
    <location>
        <begin position="329"/>
        <end position="348"/>
    </location>
</feature>
<evidence type="ECO:0000256" key="3">
    <source>
        <dbReference type="ARBA" id="ARBA00005590"/>
    </source>
</evidence>
<evidence type="ECO:0000256" key="2">
    <source>
        <dbReference type="ARBA" id="ARBA00004236"/>
    </source>
</evidence>
<dbReference type="Proteomes" id="UP001359559">
    <property type="component" value="Unassembled WGS sequence"/>
</dbReference>
<feature type="domain" description="Amino acid transporter transmembrane" evidence="14">
    <location>
        <begin position="43"/>
        <end position="445"/>
    </location>
</feature>
<dbReference type="InterPro" id="IPR013057">
    <property type="entry name" value="AA_transpt_TM"/>
</dbReference>
<keyword evidence="10 13" id="KW-0472">Membrane</keyword>
<comment type="function">
    <text evidence="12">Carrier protein involved in proton-driven auxin influx. Mediates the formation of auxin gradient from developing leaves (site of auxin biosynthesis) to tips by contributing to the loading of auxin in vascular tissues and facilitating acropetal (base to tip) auxin transport within inner tissues of the root apex, and basipetal (tip to base) auxin transport within outer tissues of the root apex. May be involved in lateral roots and nodules formation.</text>
</comment>
<dbReference type="Pfam" id="PF01490">
    <property type="entry name" value="Aa_trans"/>
    <property type="match status" value="1"/>
</dbReference>
<evidence type="ECO:0000256" key="8">
    <source>
        <dbReference type="ARBA" id="ARBA00022970"/>
    </source>
</evidence>
<evidence type="ECO:0000256" key="13">
    <source>
        <dbReference type="SAM" id="Phobius"/>
    </source>
</evidence>
<comment type="similarity">
    <text evidence="3">Belongs to the amino acid/polyamine transporter 2 family. Amino acid/auxin permease (AAAP) (TC 2.A.18.1) subfamily.</text>
</comment>
<keyword evidence="11" id="KW-0927">Auxin signaling pathway</keyword>
<dbReference type="GO" id="GO:0006865">
    <property type="term" value="P:amino acid transport"/>
    <property type="evidence" value="ECO:0007669"/>
    <property type="project" value="UniProtKB-KW"/>
</dbReference>
<evidence type="ECO:0000256" key="6">
    <source>
        <dbReference type="ARBA" id="ARBA00022692"/>
    </source>
</evidence>
<dbReference type="PANTHER" id="PTHR48017">
    <property type="entry name" value="OS05G0424000 PROTEIN-RELATED"/>
    <property type="match status" value="1"/>
</dbReference>
<feature type="transmembrane region" description="Helical" evidence="13">
    <location>
        <begin position="369"/>
        <end position="389"/>
    </location>
</feature>
<keyword evidence="6 13" id="KW-0812">Transmembrane</keyword>
<feature type="transmembrane region" description="Helical" evidence="13">
    <location>
        <begin position="189"/>
        <end position="210"/>
    </location>
</feature>
<evidence type="ECO:0000256" key="10">
    <source>
        <dbReference type="ARBA" id="ARBA00023136"/>
    </source>
</evidence>
<evidence type="ECO:0000256" key="9">
    <source>
        <dbReference type="ARBA" id="ARBA00022989"/>
    </source>
</evidence>
<feature type="transmembrane region" description="Helical" evidence="13">
    <location>
        <begin position="132"/>
        <end position="151"/>
    </location>
</feature>
<sequence length="463" mass="52015">MLKHSDGRSPYLVVKIHPVTDESDVKHPRDDWLPTTESRNGNTYFAAFHIISSNMPFQSLMLPLAFATLGWAWGTICLTIAFIWQLYTIFLLIELHESVPGVRRSRFLFLAVAAFGKRLGMSGVLFPVMYLSGGQCVTFIITGGLTLKLLFSTLCENTCNARPLTGVEWFLIFTCLAILIAQLPNLHAMTPVSFTGGVMVISYCTLYWALSVKDRPEGLTYESSLNHHTSVVPKIGETLNAIGIVFLTFRGHNVMLEIQGTLPSNLKETSKEPMRRAVVISYALIAMCVFPLGIAGYWAYGNKINDGGLITTFPQFHKEVTKFAMGAMYFLYIIHCLCSYQVYAMPVFDNLEIRYTSAKNRRCSRLVRACLRLFFGALTFFIAVTFPFLPKLSTFFGGMTLIPVTYAYPCFMWIALKKPRPRGAMWWFNVVLGCLGMLIGVLLVATAIWTLHVKGLHANFYKP</sequence>